<keyword evidence="4" id="KW-1185">Reference proteome</keyword>
<sequence length="660" mass="68865">MATGCWYFLVILTRTGFAGTCDGDSCDQSSFIQRADRLRHLVAETCSVGDHVQCPGSDGVGCAGNQCCPGQPSFPCPSASPEFHGCGSPDKKSDCLAPSTSPSPTPPPTPATTTPPPSPTTLPPTTPSPPPTPETCSVGDHVQCPGSDGVGCAGNQCCPGQPSFPCPSASPEFHGCGSPDKKSDCLAPSTSPSPTPPPTPATTTPPPSPTTLPPTTPSPPPTPETCSVGDHVQCPGSDGVGCAGNQCCPGQPSFPCPSASPEFHGCGSPDKKSDCLAPSPSPSPTPPPTPATTTPPPSPTPSPSPDDGMITMHFVNREWADGVIFCIGDSSDLSGVYLDEAETKTVSGSSIDCTNPESAPAKTWGAGVQQAPPLPPKTTLCMGLKQSETIDLYLPDSSNWPSGTCWFQDADSNQKQSLSAGPQYQSQVEFTITNVVSWDLTSVEGVSGGITMNYTDADDDETDVVAIPAKFEGDRLSITPAPGAGFPTVLADKHRYGPCTCTSYSPTDPNCNNDACFTGCPGSLANNPCGQHRCRQWYAESYESDESYCGWLSSNKAQTYCWAMDEWTCNDPSCGYGAADQPNQDCVDVLDNPNVGERANVYSCGKDKDQPSNVEGVLWWTTGVGCKDKEVNGVPTNPQIPRNGGQIDISFENLAWLHEA</sequence>
<feature type="chain" id="PRO_5046492998" evidence="2">
    <location>
        <begin position="19"/>
        <end position="660"/>
    </location>
</feature>
<dbReference type="Proteomes" id="UP001642484">
    <property type="component" value="Unassembled WGS sequence"/>
</dbReference>
<dbReference type="EMBL" id="CAXAMN010026317">
    <property type="protein sequence ID" value="CAK9102150.1"/>
    <property type="molecule type" value="Genomic_DNA"/>
</dbReference>
<organism evidence="3 4">
    <name type="scientific">Durusdinium trenchii</name>
    <dbReference type="NCBI Taxonomy" id="1381693"/>
    <lineage>
        <taxon>Eukaryota</taxon>
        <taxon>Sar</taxon>
        <taxon>Alveolata</taxon>
        <taxon>Dinophyceae</taxon>
        <taxon>Suessiales</taxon>
        <taxon>Symbiodiniaceae</taxon>
        <taxon>Durusdinium</taxon>
    </lineage>
</organism>
<reference evidence="3 4" key="1">
    <citation type="submission" date="2024-02" db="EMBL/GenBank/DDBJ databases">
        <authorList>
            <person name="Chen Y."/>
            <person name="Shah S."/>
            <person name="Dougan E. K."/>
            <person name="Thang M."/>
            <person name="Chan C."/>
        </authorList>
    </citation>
    <scope>NUCLEOTIDE SEQUENCE [LARGE SCALE GENOMIC DNA]</scope>
</reference>
<name>A0ABP0RND1_9DINO</name>
<feature type="compositionally biased region" description="Pro residues" evidence="1">
    <location>
        <begin position="279"/>
        <end position="304"/>
    </location>
</feature>
<keyword evidence="2" id="KW-0732">Signal</keyword>
<evidence type="ECO:0000256" key="1">
    <source>
        <dbReference type="SAM" id="MobiDB-lite"/>
    </source>
</evidence>
<feature type="region of interest" description="Disordered" evidence="1">
    <location>
        <begin position="261"/>
        <end position="309"/>
    </location>
</feature>
<protein>
    <submittedName>
        <fullName evidence="3">Uncharacterized protein</fullName>
    </submittedName>
</protein>
<dbReference type="PRINTS" id="PR01217">
    <property type="entry name" value="PRICHEXTENSN"/>
</dbReference>
<accession>A0ABP0RND1</accession>
<feature type="compositionally biased region" description="Pro residues" evidence="1">
    <location>
        <begin position="191"/>
        <end position="223"/>
    </location>
</feature>
<comment type="caution">
    <text evidence="3">The sequence shown here is derived from an EMBL/GenBank/DDBJ whole genome shotgun (WGS) entry which is preliminary data.</text>
</comment>
<evidence type="ECO:0000313" key="3">
    <source>
        <dbReference type="EMBL" id="CAK9102150.1"/>
    </source>
</evidence>
<feature type="signal peptide" evidence="2">
    <location>
        <begin position="1"/>
        <end position="18"/>
    </location>
</feature>
<proteinExistence type="predicted"/>
<evidence type="ECO:0000256" key="2">
    <source>
        <dbReference type="SAM" id="SignalP"/>
    </source>
</evidence>
<feature type="region of interest" description="Disordered" evidence="1">
    <location>
        <begin position="347"/>
        <end position="371"/>
    </location>
</feature>
<evidence type="ECO:0000313" key="4">
    <source>
        <dbReference type="Proteomes" id="UP001642484"/>
    </source>
</evidence>
<feature type="region of interest" description="Disordered" evidence="1">
    <location>
        <begin position="95"/>
        <end position="137"/>
    </location>
</feature>
<gene>
    <name evidence="3" type="ORF">CCMP2556_LOCUS48092</name>
</gene>
<feature type="compositionally biased region" description="Pro residues" evidence="1">
    <location>
        <begin position="101"/>
        <end position="133"/>
    </location>
</feature>
<feature type="region of interest" description="Disordered" evidence="1">
    <location>
        <begin position="169"/>
        <end position="228"/>
    </location>
</feature>
<feature type="compositionally biased region" description="Polar residues" evidence="1">
    <location>
        <begin position="347"/>
        <end position="357"/>
    </location>
</feature>